<dbReference type="Proteomes" id="UP001300763">
    <property type="component" value="Unassembled WGS sequence"/>
</dbReference>
<dbReference type="CDD" id="cd04623">
    <property type="entry name" value="CBS_pair_bac_euk"/>
    <property type="match status" value="1"/>
</dbReference>
<evidence type="ECO:0000256" key="2">
    <source>
        <dbReference type="PROSITE-ProRule" id="PRU00703"/>
    </source>
</evidence>
<dbReference type="InterPro" id="IPR051257">
    <property type="entry name" value="Diverse_CBS-Domain"/>
</dbReference>
<reference evidence="4 5" key="1">
    <citation type="submission" date="2023-02" db="EMBL/GenBank/DDBJ databases">
        <title>Genome sequencing required for Actinomycetospora new species description.</title>
        <authorList>
            <person name="Saimee Y."/>
            <person name="Duangmal K."/>
        </authorList>
    </citation>
    <scope>NUCLEOTIDE SEQUENCE [LARGE SCALE GENOMIC DNA]</scope>
    <source>
        <strain evidence="4 5">DW7H6</strain>
    </source>
</reference>
<evidence type="ECO:0000313" key="5">
    <source>
        <dbReference type="Proteomes" id="UP001300763"/>
    </source>
</evidence>
<dbReference type="InterPro" id="IPR000644">
    <property type="entry name" value="CBS_dom"/>
</dbReference>
<dbReference type="EMBL" id="JAQZAO010000014">
    <property type="protein sequence ID" value="MDD7968598.1"/>
    <property type="molecule type" value="Genomic_DNA"/>
</dbReference>
<evidence type="ECO:0000259" key="3">
    <source>
        <dbReference type="PROSITE" id="PS51371"/>
    </source>
</evidence>
<keyword evidence="1 2" id="KW-0129">CBS domain</keyword>
<evidence type="ECO:0000256" key="1">
    <source>
        <dbReference type="ARBA" id="ARBA00023122"/>
    </source>
</evidence>
<dbReference type="PROSITE" id="PS51371">
    <property type="entry name" value="CBS"/>
    <property type="match status" value="2"/>
</dbReference>
<dbReference type="RefSeq" id="WP_274203131.1">
    <property type="nucleotide sequence ID" value="NZ_JAQZAO010000014.1"/>
</dbReference>
<comment type="caution">
    <text evidence="4">The sequence shown here is derived from an EMBL/GenBank/DDBJ whole genome shotgun (WGS) entry which is preliminary data.</text>
</comment>
<dbReference type="InterPro" id="IPR044725">
    <property type="entry name" value="CBSX3_CBS_dom"/>
</dbReference>
<accession>A0ABT5T3T8</accession>
<dbReference type="Gene3D" id="3.10.580.10">
    <property type="entry name" value="CBS-domain"/>
    <property type="match status" value="1"/>
</dbReference>
<keyword evidence="5" id="KW-1185">Reference proteome</keyword>
<gene>
    <name evidence="4" type="ORF">PGB27_24905</name>
</gene>
<dbReference type="SUPFAM" id="SSF54631">
    <property type="entry name" value="CBS-domain pair"/>
    <property type="match status" value="1"/>
</dbReference>
<protein>
    <submittedName>
        <fullName evidence="4">CBS domain-containing protein</fullName>
    </submittedName>
</protein>
<dbReference type="PANTHER" id="PTHR43080:SF2">
    <property type="entry name" value="CBS DOMAIN-CONTAINING PROTEIN"/>
    <property type="match status" value="1"/>
</dbReference>
<dbReference type="PANTHER" id="PTHR43080">
    <property type="entry name" value="CBS DOMAIN-CONTAINING PROTEIN CBSX3, MITOCHONDRIAL"/>
    <property type="match status" value="1"/>
</dbReference>
<dbReference type="Pfam" id="PF00571">
    <property type="entry name" value="CBS"/>
    <property type="match status" value="2"/>
</dbReference>
<dbReference type="InterPro" id="IPR046342">
    <property type="entry name" value="CBS_dom_sf"/>
</dbReference>
<feature type="domain" description="CBS" evidence="3">
    <location>
        <begin position="8"/>
        <end position="67"/>
    </location>
</feature>
<organism evidence="4 5">
    <name type="scientific">Actinomycetospora lemnae</name>
    <dbReference type="NCBI Taxonomy" id="3019891"/>
    <lineage>
        <taxon>Bacteria</taxon>
        <taxon>Bacillati</taxon>
        <taxon>Actinomycetota</taxon>
        <taxon>Actinomycetes</taxon>
        <taxon>Pseudonocardiales</taxon>
        <taxon>Pseudonocardiaceae</taxon>
        <taxon>Actinomycetospora</taxon>
    </lineage>
</organism>
<name>A0ABT5T3T8_9PSEU</name>
<proteinExistence type="predicted"/>
<sequence>MRIADLLARKGTAVLTVSPDDPVASLLAVLAERNVGAAVVCDDDDRLAGIVSERDVVRHLHHRGASLLEAPISEIMTTVVATCRAGDDVQSLSRTMTERRIRHVPVLDEQERLAGIVSIGDVVKSRIDQLEEHRSQLEAYISG</sequence>
<evidence type="ECO:0000313" key="4">
    <source>
        <dbReference type="EMBL" id="MDD7968598.1"/>
    </source>
</evidence>
<dbReference type="SMART" id="SM00116">
    <property type="entry name" value="CBS"/>
    <property type="match status" value="2"/>
</dbReference>
<feature type="domain" description="CBS" evidence="3">
    <location>
        <begin position="76"/>
        <end position="132"/>
    </location>
</feature>